<keyword evidence="3" id="KW-0813">Transport</keyword>
<name>A0A3B1DWS3_9ZZZZ</name>
<dbReference type="InterPro" id="IPR018035">
    <property type="entry name" value="Flagellar_FliH/T3SS_HrpE"/>
</dbReference>
<evidence type="ECO:0000256" key="2">
    <source>
        <dbReference type="ARBA" id="ARBA00006602"/>
    </source>
</evidence>
<dbReference type="Pfam" id="PF02108">
    <property type="entry name" value="FliH"/>
    <property type="match status" value="1"/>
</dbReference>
<evidence type="ECO:0000256" key="5">
    <source>
        <dbReference type="ARBA" id="ARBA00022927"/>
    </source>
</evidence>
<keyword evidence="5" id="KW-0653">Protein transport</keyword>
<evidence type="ECO:0000313" key="8">
    <source>
        <dbReference type="EMBL" id="VAX39810.1"/>
    </source>
</evidence>
<dbReference type="InterPro" id="IPR051472">
    <property type="entry name" value="T3SS_Stator/FliH"/>
</dbReference>
<organism evidence="8">
    <name type="scientific">hydrothermal vent metagenome</name>
    <dbReference type="NCBI Taxonomy" id="652676"/>
    <lineage>
        <taxon>unclassified sequences</taxon>
        <taxon>metagenomes</taxon>
        <taxon>ecological metagenomes</taxon>
    </lineage>
</organism>
<reference evidence="8" key="1">
    <citation type="submission" date="2018-06" db="EMBL/GenBank/DDBJ databases">
        <authorList>
            <person name="Zhirakovskaya E."/>
        </authorList>
    </citation>
    <scope>NUCLEOTIDE SEQUENCE</scope>
</reference>
<gene>
    <name evidence="8" type="ORF">MNBD_PLANCTO02-2795</name>
</gene>
<protein>
    <recommendedName>
        <fullName evidence="7">Flagellar assembly protein FliH/Type III secretion system HrpE domain-containing protein</fullName>
    </recommendedName>
</protein>
<dbReference type="GO" id="GO:0044781">
    <property type="term" value="P:bacterial-type flagellum organization"/>
    <property type="evidence" value="ECO:0007669"/>
    <property type="project" value="UniProtKB-KW"/>
</dbReference>
<dbReference type="GO" id="GO:0005829">
    <property type="term" value="C:cytosol"/>
    <property type="evidence" value="ECO:0007669"/>
    <property type="project" value="TreeGrafter"/>
</dbReference>
<dbReference type="EMBL" id="UOGL01000372">
    <property type="protein sequence ID" value="VAX39810.1"/>
    <property type="molecule type" value="Genomic_DNA"/>
</dbReference>
<evidence type="ECO:0000256" key="4">
    <source>
        <dbReference type="ARBA" id="ARBA00022795"/>
    </source>
</evidence>
<feature type="domain" description="Flagellar assembly protein FliH/Type III secretion system HrpE" evidence="7">
    <location>
        <begin position="103"/>
        <end position="228"/>
    </location>
</feature>
<dbReference type="PANTHER" id="PTHR34982">
    <property type="entry name" value="YOP PROTEINS TRANSLOCATION PROTEIN L"/>
    <property type="match status" value="1"/>
</dbReference>
<proteinExistence type="inferred from homology"/>
<evidence type="ECO:0000256" key="6">
    <source>
        <dbReference type="ARBA" id="ARBA00023225"/>
    </source>
</evidence>
<accession>A0A3B1DWS3</accession>
<keyword evidence="6" id="KW-1006">Bacterial flagellum protein export</keyword>
<dbReference type="SUPFAM" id="SSF160527">
    <property type="entry name" value="V-type ATPase subunit E-like"/>
    <property type="match status" value="1"/>
</dbReference>
<dbReference type="AlphaFoldDB" id="A0A3B1DWS3"/>
<dbReference type="PANTHER" id="PTHR34982:SF1">
    <property type="entry name" value="FLAGELLAR ASSEMBLY PROTEIN FLIH"/>
    <property type="match status" value="1"/>
</dbReference>
<comment type="similarity">
    <text evidence="2">Belongs to the FliH family.</text>
</comment>
<evidence type="ECO:0000256" key="3">
    <source>
        <dbReference type="ARBA" id="ARBA00022448"/>
    </source>
</evidence>
<keyword evidence="4" id="KW-1005">Bacterial flagellum biogenesis</keyword>
<evidence type="ECO:0000259" key="7">
    <source>
        <dbReference type="Pfam" id="PF02108"/>
    </source>
</evidence>
<comment type="function">
    <text evidence="1">Needed for flagellar regrowth and assembly.</text>
</comment>
<sequence length="234" mass="26517">MQIESKRILKADHIRELGSQVVLDYADFQQRCDDHLLKVRNETQKMIKQATYEAESIRQQAETKGFEAGQQAGLQDADGKINQRVNELLDQKVAEKLETVLPALRQASSQLIVERDRWITEWEESAIRFCIAISEKVVQTQLELHPELAQNILTETLQLVAESNSIQLKMNPSDVDQLGVNAEKIIQDLGACGNVTIVKDEDISRGGCLILTEHGIIDSRIETRFERIAQELLQ</sequence>
<dbReference type="GO" id="GO:0015031">
    <property type="term" value="P:protein transport"/>
    <property type="evidence" value="ECO:0007669"/>
    <property type="project" value="UniProtKB-KW"/>
</dbReference>
<evidence type="ECO:0000256" key="1">
    <source>
        <dbReference type="ARBA" id="ARBA00003041"/>
    </source>
</evidence>